<keyword evidence="4" id="KW-1185">Reference proteome</keyword>
<feature type="compositionally biased region" description="Basic and acidic residues" evidence="1">
    <location>
        <begin position="118"/>
        <end position="201"/>
    </location>
</feature>
<name>R7VJJ6_CAPTE</name>
<reference evidence="3" key="3">
    <citation type="submission" date="2015-06" db="UniProtKB">
        <authorList>
            <consortium name="EnsemblMetazoa"/>
        </authorList>
    </citation>
    <scope>IDENTIFICATION</scope>
</reference>
<feature type="compositionally biased region" description="Basic and acidic residues" evidence="1">
    <location>
        <begin position="1"/>
        <end position="26"/>
    </location>
</feature>
<reference evidence="2 4" key="2">
    <citation type="journal article" date="2013" name="Nature">
        <title>Insights into bilaterian evolution from three spiralian genomes.</title>
        <authorList>
            <person name="Simakov O."/>
            <person name="Marletaz F."/>
            <person name="Cho S.J."/>
            <person name="Edsinger-Gonzales E."/>
            <person name="Havlak P."/>
            <person name="Hellsten U."/>
            <person name="Kuo D.H."/>
            <person name="Larsson T."/>
            <person name="Lv J."/>
            <person name="Arendt D."/>
            <person name="Savage R."/>
            <person name="Osoegawa K."/>
            <person name="de Jong P."/>
            <person name="Grimwood J."/>
            <person name="Chapman J.A."/>
            <person name="Shapiro H."/>
            <person name="Aerts A."/>
            <person name="Otillar R.P."/>
            <person name="Terry A.Y."/>
            <person name="Boore J.L."/>
            <person name="Grigoriev I.V."/>
            <person name="Lindberg D.R."/>
            <person name="Seaver E.C."/>
            <person name="Weisblat D.A."/>
            <person name="Putnam N.H."/>
            <person name="Rokhsar D.S."/>
        </authorList>
    </citation>
    <scope>NUCLEOTIDE SEQUENCE</scope>
    <source>
        <strain evidence="2 4">I ESC-2004</strain>
    </source>
</reference>
<accession>R7VJJ6</accession>
<sequence length="349" mass="40944">MKKSEEKLLRQDDYSSPKKSSSDYDKPWQQSSGGSVDKSWRPPNEELVKVEAMKKDVEEEWRKVEEERKEMKAEQEVLKAEMHTIKEEMIRIKEEMHRERKRREDIEAELTTEKKRRREMDDRLLGESRKKKEIEVQLDLEKKKGLSLRREKDEEKARVLDQLKKDNQRQIERLEGQIQRLERKRTQEDDKRQVRYEPRPERGHHHSAPHSAGSHMRGGYGHPRERYDRPESPQLTSHGESVPFGDSLQPFQPVQAPHQDLGTMQSSMGMEGASLEDIQVEQIRRMTGIQDGHKVRSALRVLRSMDPNMVSSLGSIDPASLRQISSKHPGFLQGLLNNLRQNISDNKFF</sequence>
<evidence type="ECO:0000313" key="2">
    <source>
        <dbReference type="EMBL" id="ELU18762.1"/>
    </source>
</evidence>
<dbReference type="HOGENOM" id="CLU_795105_0_0_1"/>
<feature type="compositionally biased region" description="Basic and acidic residues" evidence="1">
    <location>
        <begin position="222"/>
        <end position="231"/>
    </location>
</feature>
<dbReference type="EMBL" id="AMQN01000517">
    <property type="status" value="NOT_ANNOTATED_CDS"/>
    <property type="molecule type" value="Genomic_DNA"/>
</dbReference>
<proteinExistence type="predicted"/>
<dbReference type="EMBL" id="KB291799">
    <property type="protein sequence ID" value="ELU18762.1"/>
    <property type="molecule type" value="Genomic_DNA"/>
</dbReference>
<dbReference type="EnsemblMetazoa" id="CapteT218492">
    <property type="protein sequence ID" value="CapteP218492"/>
    <property type="gene ID" value="CapteG218492"/>
</dbReference>
<reference evidence="4" key="1">
    <citation type="submission" date="2012-12" db="EMBL/GenBank/DDBJ databases">
        <authorList>
            <person name="Hellsten U."/>
            <person name="Grimwood J."/>
            <person name="Chapman J.A."/>
            <person name="Shapiro H."/>
            <person name="Aerts A."/>
            <person name="Otillar R.P."/>
            <person name="Terry A.Y."/>
            <person name="Boore J.L."/>
            <person name="Simakov O."/>
            <person name="Marletaz F."/>
            <person name="Cho S.-J."/>
            <person name="Edsinger-Gonzales E."/>
            <person name="Havlak P."/>
            <person name="Kuo D.-H."/>
            <person name="Larsson T."/>
            <person name="Lv J."/>
            <person name="Arendt D."/>
            <person name="Savage R."/>
            <person name="Osoegawa K."/>
            <person name="de Jong P."/>
            <person name="Lindberg D.R."/>
            <person name="Seaver E.C."/>
            <person name="Weisblat D.A."/>
            <person name="Putnam N.H."/>
            <person name="Grigoriev I.V."/>
            <person name="Rokhsar D.S."/>
        </authorList>
    </citation>
    <scope>NUCLEOTIDE SEQUENCE</scope>
    <source>
        <strain evidence="4">I ESC-2004</strain>
    </source>
</reference>
<evidence type="ECO:0000313" key="3">
    <source>
        <dbReference type="EnsemblMetazoa" id="CapteP218492"/>
    </source>
</evidence>
<feature type="region of interest" description="Disordered" evidence="1">
    <location>
        <begin position="1"/>
        <end position="47"/>
    </location>
</feature>
<dbReference type="STRING" id="283909.R7VJJ6"/>
<gene>
    <name evidence="2" type="ORF">CAPTEDRAFT_218492</name>
</gene>
<evidence type="ECO:0000313" key="4">
    <source>
        <dbReference type="Proteomes" id="UP000014760"/>
    </source>
</evidence>
<feature type="compositionally biased region" description="Basic and acidic residues" evidence="1">
    <location>
        <begin position="38"/>
        <end position="47"/>
    </location>
</feature>
<organism evidence="2">
    <name type="scientific">Capitella teleta</name>
    <name type="common">Polychaete worm</name>
    <dbReference type="NCBI Taxonomy" id="283909"/>
    <lineage>
        <taxon>Eukaryota</taxon>
        <taxon>Metazoa</taxon>
        <taxon>Spiralia</taxon>
        <taxon>Lophotrochozoa</taxon>
        <taxon>Annelida</taxon>
        <taxon>Polychaeta</taxon>
        <taxon>Sedentaria</taxon>
        <taxon>Scolecida</taxon>
        <taxon>Capitellidae</taxon>
        <taxon>Capitella</taxon>
    </lineage>
</organism>
<evidence type="ECO:0000256" key="1">
    <source>
        <dbReference type="SAM" id="MobiDB-lite"/>
    </source>
</evidence>
<protein>
    <submittedName>
        <fullName evidence="2 3">Uncharacterized protein</fullName>
    </submittedName>
</protein>
<feature type="compositionally biased region" description="Basic and acidic residues" evidence="1">
    <location>
        <begin position="96"/>
        <end position="105"/>
    </location>
</feature>
<feature type="region of interest" description="Disordered" evidence="1">
    <location>
        <begin position="96"/>
        <end position="258"/>
    </location>
</feature>
<dbReference type="Proteomes" id="UP000014760">
    <property type="component" value="Unassembled WGS sequence"/>
</dbReference>
<dbReference type="AlphaFoldDB" id="R7VJJ6"/>